<name>A0A937DIT8_9BACT</name>
<evidence type="ECO:0008006" key="4">
    <source>
        <dbReference type="Google" id="ProtNLM"/>
    </source>
</evidence>
<gene>
    <name evidence="2" type="ORF">JKP34_08600</name>
</gene>
<accession>A0A937DIT8</accession>
<evidence type="ECO:0000256" key="1">
    <source>
        <dbReference type="SAM" id="SignalP"/>
    </source>
</evidence>
<dbReference type="EMBL" id="JAERQG010000002">
    <property type="protein sequence ID" value="MBL0765305.1"/>
    <property type="molecule type" value="Genomic_DNA"/>
</dbReference>
<evidence type="ECO:0000313" key="3">
    <source>
        <dbReference type="Proteomes" id="UP000642920"/>
    </source>
</evidence>
<sequence length="245" mass="28410">MKIKKVAFATILFFFYLVSSHAQEGLELMDMDSLQNREEAYIGNDYINASLTSPLENYNSVQFGYSYHPTKNRLWQARLGYIYGLDNLFSIGRIVNRDEEVTNTRGLQLFYEYRLFLNLPNFPSNSRTYVGFEPYLYYAQFNSEVIAGYSCQDDFGNCVYYRLFGVKNQRLVTGAYFKLGKVFYLDDLMISVFGGIGFRHTSNFNDIPGSPEPDRFYNREGDQREIPDGLTPNAKIGFEVGYRIK</sequence>
<keyword evidence="3" id="KW-1185">Reference proteome</keyword>
<dbReference type="Proteomes" id="UP000642920">
    <property type="component" value="Unassembled WGS sequence"/>
</dbReference>
<feature type="signal peptide" evidence="1">
    <location>
        <begin position="1"/>
        <end position="22"/>
    </location>
</feature>
<feature type="chain" id="PRO_5036851706" description="DUF3575 domain-containing protein" evidence="1">
    <location>
        <begin position="23"/>
        <end position="245"/>
    </location>
</feature>
<dbReference type="RefSeq" id="WP_201919795.1">
    <property type="nucleotide sequence ID" value="NZ_JAERQG010000002.1"/>
</dbReference>
<reference evidence="2" key="1">
    <citation type="submission" date="2021-01" db="EMBL/GenBank/DDBJ databases">
        <title>Marivirga sp. nov., isolated from intertidal surface sediments.</title>
        <authorList>
            <person name="Zhang M."/>
        </authorList>
    </citation>
    <scope>NUCLEOTIDE SEQUENCE</scope>
    <source>
        <strain evidence="2">SM1354</strain>
    </source>
</reference>
<dbReference type="AlphaFoldDB" id="A0A937DIT8"/>
<comment type="caution">
    <text evidence="2">The sequence shown here is derived from an EMBL/GenBank/DDBJ whole genome shotgun (WGS) entry which is preliminary data.</text>
</comment>
<proteinExistence type="predicted"/>
<organism evidence="2 3">
    <name type="scientific">Marivirga atlantica</name>
    <dbReference type="NCBI Taxonomy" id="1548457"/>
    <lineage>
        <taxon>Bacteria</taxon>
        <taxon>Pseudomonadati</taxon>
        <taxon>Bacteroidota</taxon>
        <taxon>Cytophagia</taxon>
        <taxon>Cytophagales</taxon>
        <taxon>Marivirgaceae</taxon>
        <taxon>Marivirga</taxon>
    </lineage>
</organism>
<evidence type="ECO:0000313" key="2">
    <source>
        <dbReference type="EMBL" id="MBL0765305.1"/>
    </source>
</evidence>
<protein>
    <recommendedName>
        <fullName evidence="4">DUF3575 domain-containing protein</fullName>
    </recommendedName>
</protein>
<keyword evidence="1" id="KW-0732">Signal</keyword>